<dbReference type="Proteomes" id="UP001497482">
    <property type="component" value="Chromosome 8"/>
</dbReference>
<reference evidence="3 4" key="1">
    <citation type="submission" date="2024-04" db="EMBL/GenBank/DDBJ databases">
        <authorList>
            <person name="Waldvogel A.-M."/>
            <person name="Schoenle A."/>
        </authorList>
    </citation>
    <scope>NUCLEOTIDE SEQUENCE [LARGE SCALE GENOMIC DNA]</scope>
</reference>
<proteinExistence type="predicted"/>
<evidence type="ECO:0000256" key="1">
    <source>
        <dbReference type="SAM" id="MobiDB-lite"/>
    </source>
</evidence>
<keyword evidence="2" id="KW-1133">Transmembrane helix</keyword>
<evidence type="ECO:0000256" key="2">
    <source>
        <dbReference type="SAM" id="Phobius"/>
    </source>
</evidence>
<accession>A0AAV2MJ37</accession>
<dbReference type="PANTHER" id="PTHR24637">
    <property type="entry name" value="COLLAGEN"/>
    <property type="match status" value="1"/>
</dbReference>
<dbReference type="AlphaFoldDB" id="A0AAV2MJ37"/>
<sequence>MTIYVFITVNFIQWTLVGMLGLLVFCQSPSRLSINSDSSKLACRQPGSVGPGGVPGASGSPGTMGLMGPPGKDGPDGSDGIKGAKGVSGDSGRPGNEGKPGVKGRKGSIGKTGPSGQVGHSGASGEMGQRGAKGERGDEGEQGPPGRCNCGRPARSAFSVAPLLQAPEHRLCSTELPWTEQREAKAESPCERSETPLFCAGRTGCIEEELNEDVGLRQRVWGAFPSERKNLNLRLFWMGKDGEGAAMVERTAGCRYTSVPAHQGLCRNAQFKRSLNVGMHRY</sequence>
<feature type="region of interest" description="Disordered" evidence="1">
    <location>
        <begin position="38"/>
        <end position="150"/>
    </location>
</feature>
<keyword evidence="2" id="KW-0472">Membrane</keyword>
<dbReference type="Pfam" id="PF01391">
    <property type="entry name" value="Collagen"/>
    <property type="match status" value="1"/>
</dbReference>
<name>A0AAV2MJ37_KNICA</name>
<evidence type="ECO:0000313" key="4">
    <source>
        <dbReference type="Proteomes" id="UP001497482"/>
    </source>
</evidence>
<evidence type="ECO:0008006" key="5">
    <source>
        <dbReference type="Google" id="ProtNLM"/>
    </source>
</evidence>
<protein>
    <recommendedName>
        <fullName evidence="5">Ficolin</fullName>
    </recommendedName>
</protein>
<dbReference type="EMBL" id="OZ035830">
    <property type="protein sequence ID" value="CAL1613382.1"/>
    <property type="molecule type" value="Genomic_DNA"/>
</dbReference>
<gene>
    <name evidence="3" type="ORF">KC01_LOCUS39600</name>
</gene>
<dbReference type="InterPro" id="IPR008160">
    <property type="entry name" value="Collagen"/>
</dbReference>
<keyword evidence="2" id="KW-0812">Transmembrane</keyword>
<organism evidence="3 4">
    <name type="scientific">Knipowitschia caucasica</name>
    <name type="common">Caucasian dwarf goby</name>
    <name type="synonym">Pomatoschistus caucasicus</name>
    <dbReference type="NCBI Taxonomy" id="637954"/>
    <lineage>
        <taxon>Eukaryota</taxon>
        <taxon>Metazoa</taxon>
        <taxon>Chordata</taxon>
        <taxon>Craniata</taxon>
        <taxon>Vertebrata</taxon>
        <taxon>Euteleostomi</taxon>
        <taxon>Actinopterygii</taxon>
        <taxon>Neopterygii</taxon>
        <taxon>Teleostei</taxon>
        <taxon>Neoteleostei</taxon>
        <taxon>Acanthomorphata</taxon>
        <taxon>Gobiaria</taxon>
        <taxon>Gobiiformes</taxon>
        <taxon>Gobioidei</taxon>
        <taxon>Gobiidae</taxon>
        <taxon>Gobiinae</taxon>
        <taxon>Knipowitschia</taxon>
    </lineage>
</organism>
<keyword evidence="4" id="KW-1185">Reference proteome</keyword>
<feature type="transmembrane region" description="Helical" evidence="2">
    <location>
        <begin position="6"/>
        <end position="26"/>
    </location>
</feature>
<evidence type="ECO:0000313" key="3">
    <source>
        <dbReference type="EMBL" id="CAL1613382.1"/>
    </source>
</evidence>